<evidence type="ECO:0000256" key="8">
    <source>
        <dbReference type="ARBA" id="ARBA00023136"/>
    </source>
</evidence>
<evidence type="ECO:0000259" key="17">
    <source>
        <dbReference type="Pfam" id="PF07715"/>
    </source>
</evidence>
<feature type="compositionally biased region" description="Low complexity" evidence="14">
    <location>
        <begin position="229"/>
        <end position="241"/>
    </location>
</feature>
<keyword evidence="10 11" id="KW-0998">Cell outer membrane</keyword>
<dbReference type="GO" id="GO:0009279">
    <property type="term" value="C:cell outer membrane"/>
    <property type="evidence" value="ECO:0007669"/>
    <property type="project" value="UniProtKB-SubCell"/>
</dbReference>
<dbReference type="PATRIC" id="fig|480.237.peg.143"/>
<dbReference type="InterPro" id="IPR000531">
    <property type="entry name" value="Beta-barrel_TonB"/>
</dbReference>
<keyword evidence="4 11" id="KW-1134">Transmembrane beta strand</keyword>
<dbReference type="PANTHER" id="PTHR30069:SF29">
    <property type="entry name" value="HEMOGLOBIN AND HEMOGLOBIN-HAPTOGLOBIN-BINDING PROTEIN 1-RELATED"/>
    <property type="match status" value="1"/>
</dbReference>
<keyword evidence="19" id="KW-1185">Reference proteome</keyword>
<dbReference type="PANTHER" id="PTHR30069">
    <property type="entry name" value="TONB-DEPENDENT OUTER MEMBRANE RECEPTOR"/>
    <property type="match status" value="1"/>
</dbReference>
<evidence type="ECO:0000256" key="3">
    <source>
        <dbReference type="ARBA" id="ARBA00022448"/>
    </source>
</evidence>
<dbReference type="SUPFAM" id="SSF56935">
    <property type="entry name" value="Porins"/>
    <property type="match status" value="1"/>
</dbReference>
<evidence type="ECO:0000256" key="9">
    <source>
        <dbReference type="ARBA" id="ARBA00023170"/>
    </source>
</evidence>
<evidence type="ECO:0000256" key="14">
    <source>
        <dbReference type="SAM" id="MobiDB-lite"/>
    </source>
</evidence>
<dbReference type="Pfam" id="PF00593">
    <property type="entry name" value="TonB_dep_Rec_b-barrel"/>
    <property type="match status" value="1"/>
</dbReference>
<dbReference type="InterPro" id="IPR010949">
    <property type="entry name" value="TonB_Hb/transfer/lactofer_rcpt"/>
</dbReference>
<keyword evidence="8 11" id="KW-0472">Membrane</keyword>
<evidence type="ECO:0000256" key="5">
    <source>
        <dbReference type="ARBA" id="ARBA00022692"/>
    </source>
</evidence>
<evidence type="ECO:0000256" key="6">
    <source>
        <dbReference type="ARBA" id="ARBA00022729"/>
    </source>
</evidence>
<dbReference type="PROSITE" id="PS52016">
    <property type="entry name" value="TONB_DEPENDENT_REC_3"/>
    <property type="match status" value="1"/>
</dbReference>
<dbReference type="InterPro" id="IPR012910">
    <property type="entry name" value="Plug_dom"/>
</dbReference>
<dbReference type="CDD" id="cd01347">
    <property type="entry name" value="ligand_gated_channel"/>
    <property type="match status" value="1"/>
</dbReference>
<dbReference type="Pfam" id="PF07715">
    <property type="entry name" value="Plug"/>
    <property type="match status" value="1"/>
</dbReference>
<keyword evidence="6 15" id="KW-0732">Signal</keyword>
<keyword evidence="5 11" id="KW-0812">Transmembrane</keyword>
<dbReference type="AlphaFoldDB" id="A0A198UED0"/>
<dbReference type="NCBIfam" id="TIGR01786">
    <property type="entry name" value="TonB-hemlactrns"/>
    <property type="match status" value="1"/>
</dbReference>
<dbReference type="GO" id="GO:0015344">
    <property type="term" value="F:siderophore uptake transmembrane transporter activity"/>
    <property type="evidence" value="ECO:0007669"/>
    <property type="project" value="TreeGrafter"/>
</dbReference>
<comment type="caution">
    <text evidence="18">The sequence shown here is derived from an EMBL/GenBank/DDBJ whole genome shotgun (WGS) entry which is preliminary data.</text>
</comment>
<evidence type="ECO:0000259" key="16">
    <source>
        <dbReference type="Pfam" id="PF00593"/>
    </source>
</evidence>
<evidence type="ECO:0000256" key="1">
    <source>
        <dbReference type="ARBA" id="ARBA00004571"/>
    </source>
</evidence>
<evidence type="ECO:0000256" key="11">
    <source>
        <dbReference type="PROSITE-ProRule" id="PRU01360"/>
    </source>
</evidence>
<comment type="subcellular location">
    <subcellularLocation>
        <location evidence="1 11">Cell outer membrane</location>
        <topology evidence="1 11">Multi-pass membrane protein</topology>
    </subcellularLocation>
</comment>
<organism evidence="18 19">
    <name type="scientific">Moraxella catarrhalis</name>
    <name type="common">Branhamella catarrhalis</name>
    <dbReference type="NCBI Taxonomy" id="480"/>
    <lineage>
        <taxon>Bacteria</taxon>
        <taxon>Pseudomonadati</taxon>
        <taxon>Pseudomonadota</taxon>
        <taxon>Gammaproteobacteria</taxon>
        <taxon>Moraxellales</taxon>
        <taxon>Moraxellaceae</taxon>
        <taxon>Moraxella</taxon>
    </lineage>
</organism>
<feature type="domain" description="TonB-dependent receptor plug" evidence="17">
    <location>
        <begin position="58"/>
        <end position="166"/>
    </location>
</feature>
<feature type="domain" description="TonB-dependent receptor-like beta-barrel" evidence="16">
    <location>
        <begin position="275"/>
        <end position="742"/>
    </location>
</feature>
<dbReference type="InterPro" id="IPR010917">
    <property type="entry name" value="TonB_rcpt_CS"/>
</dbReference>
<feature type="signal peptide" evidence="15">
    <location>
        <begin position="1"/>
        <end position="27"/>
    </location>
</feature>
<evidence type="ECO:0000313" key="19">
    <source>
        <dbReference type="Proteomes" id="UP000078228"/>
    </source>
</evidence>
<dbReference type="Proteomes" id="UP000078228">
    <property type="component" value="Unassembled WGS sequence"/>
</dbReference>
<sequence length="790" mass="88475">MRQKHPNTPLLPIVASIFAVLSSPAFAQTTHTNHITTDEELPSVALAAQTITSVRTKVATTERIGRNDLANAMINDTKDLVRYSTDVGVVDNGRHLKGFAMRGVEGNRVGISIDGVTLPDSEENTLYARYGNFNPSRMSIDTELVRGVSLEKGSNSFNLGSGALGGNVEYHTLNANNLIKAGKQAGILVRTGYASKNNEWVNTVGTAYQDGQLEAVAMYSNRQGHETKSNGTGNISIGSSSQKPDPAKHRQNSYLGKIAWQINPDHRIGILINGQNGKNHTNERSYSLLESAWREADDYQKRTNANIFYEYTPDSTWLAKLKADYDDQRTVLSAINYKGQIPYDWSTKTYKDEKKLDEIYNRSFKTNYQRLSLGTQFLPIRLFGGHTLSAKVHMARRDFLNINHDRIGIGASYETDEVYTIQYPIRTTQFGISLKDNIQWSDLLSTSAGIRYDNQKVAPQELNAQCGKACTAEGKPNSKTFGIWSGFFGMNIQLSPDWKTNYLISSGYRIPTASEMYFSFKNPYGTWKSNPHLKPEHSLSQSLSLQGYGNKGVLDASIYQSQYKDFLFEQTSLIEQTSYGRTHQTPMNQTVNIDKAKILGFELQGKLNLDTVILAPKGLKFYGSLGYSKGKLSTDASLLSIQPIKTVVGLDYEAPSGRWGVFSRLSHLGAKKAKDAQIEDVSSRCIAFEFDDWFGRKICRRTELYKQIITAPYLNRRSHTLDVFGFYKPTDSTTVRAGVYNLLNKKYHTWDALRGINAYGTTNTVDRDGKGLERFYAPGRNFSVSLEYQF</sequence>
<dbReference type="OrthoDB" id="9764669at2"/>
<feature type="short sequence motif" description="TonB C-terminal box" evidence="12">
    <location>
        <begin position="773"/>
        <end position="790"/>
    </location>
</feature>
<dbReference type="PROSITE" id="PS01156">
    <property type="entry name" value="TONB_DEPENDENT_REC_2"/>
    <property type="match status" value="1"/>
</dbReference>
<dbReference type="InterPro" id="IPR036942">
    <property type="entry name" value="Beta-barrel_TonB_sf"/>
</dbReference>
<evidence type="ECO:0000256" key="10">
    <source>
        <dbReference type="ARBA" id="ARBA00023237"/>
    </source>
</evidence>
<dbReference type="InterPro" id="IPR037066">
    <property type="entry name" value="Plug_dom_sf"/>
</dbReference>
<accession>A0A198UED0</accession>
<keyword evidence="9" id="KW-0675">Receptor</keyword>
<protein>
    <submittedName>
        <fullName evidence="18">Outer membrane hemoglobin utilization protein HmbR</fullName>
    </submittedName>
</protein>
<evidence type="ECO:0000256" key="13">
    <source>
        <dbReference type="RuleBase" id="RU003357"/>
    </source>
</evidence>
<evidence type="ECO:0000256" key="12">
    <source>
        <dbReference type="PROSITE-ProRule" id="PRU10144"/>
    </source>
</evidence>
<gene>
    <name evidence="18" type="ORF">AO384_2145</name>
</gene>
<evidence type="ECO:0000256" key="2">
    <source>
        <dbReference type="ARBA" id="ARBA00008143"/>
    </source>
</evidence>
<evidence type="ECO:0000256" key="4">
    <source>
        <dbReference type="ARBA" id="ARBA00022452"/>
    </source>
</evidence>
<dbReference type="RefSeq" id="WP_064611444.1">
    <property type="nucleotide sequence ID" value="NZ_LXHB01000094.1"/>
</dbReference>
<keyword evidence="7 13" id="KW-0798">TonB box</keyword>
<dbReference type="EMBL" id="LXHC01000028">
    <property type="protein sequence ID" value="OAU94788.1"/>
    <property type="molecule type" value="Genomic_DNA"/>
</dbReference>
<evidence type="ECO:0000256" key="15">
    <source>
        <dbReference type="SAM" id="SignalP"/>
    </source>
</evidence>
<feature type="region of interest" description="Disordered" evidence="14">
    <location>
        <begin position="224"/>
        <end position="249"/>
    </location>
</feature>
<feature type="chain" id="PRO_5008279714" evidence="15">
    <location>
        <begin position="28"/>
        <end position="790"/>
    </location>
</feature>
<reference evidence="18 19" key="1">
    <citation type="journal article" date="2016" name="Genome Biol. Evol.">
        <title>Comparative Genomic Analyses of the Moraxella catarrhalis Serosensitive and Seroresistant Lineages Demonstrate Their Independent Evolution.</title>
        <authorList>
            <person name="Earl J.P."/>
            <person name="de Vries S.P."/>
            <person name="Ahmed A."/>
            <person name="Powell E."/>
            <person name="Schultz M.P."/>
            <person name="Hermans P.W."/>
            <person name="Hill D.J."/>
            <person name="Zhou Z."/>
            <person name="Constantinidou C.I."/>
            <person name="Hu F.Z."/>
            <person name="Bootsma H.J."/>
            <person name="Ehrlich G.D."/>
        </authorList>
    </citation>
    <scope>NUCLEOTIDE SEQUENCE [LARGE SCALE GENOMIC DNA]</scope>
    <source>
        <strain evidence="18 19">Z7542</strain>
    </source>
</reference>
<comment type="similarity">
    <text evidence="2">Belongs to the TonB-dependent receptor family. Hemoglobin/haptoglobin binding protein subfamily.</text>
</comment>
<keyword evidence="3 11" id="KW-0813">Transport</keyword>
<dbReference type="Gene3D" id="2.40.170.20">
    <property type="entry name" value="TonB-dependent receptor, beta-barrel domain"/>
    <property type="match status" value="1"/>
</dbReference>
<evidence type="ECO:0000256" key="7">
    <source>
        <dbReference type="ARBA" id="ARBA00023077"/>
    </source>
</evidence>
<evidence type="ECO:0000313" key="18">
    <source>
        <dbReference type="EMBL" id="OAU94788.1"/>
    </source>
</evidence>
<proteinExistence type="inferred from homology"/>
<dbReference type="GO" id="GO:0044718">
    <property type="term" value="P:siderophore transmembrane transport"/>
    <property type="evidence" value="ECO:0007669"/>
    <property type="project" value="TreeGrafter"/>
</dbReference>
<dbReference type="InterPro" id="IPR039426">
    <property type="entry name" value="TonB-dep_rcpt-like"/>
</dbReference>
<name>A0A198UED0_MORCA</name>
<dbReference type="Gene3D" id="2.170.130.10">
    <property type="entry name" value="TonB-dependent receptor, plug domain"/>
    <property type="match status" value="1"/>
</dbReference>